<dbReference type="EMBL" id="BARW01016067">
    <property type="protein sequence ID" value="GAJ01592.1"/>
    <property type="molecule type" value="Genomic_DNA"/>
</dbReference>
<evidence type="ECO:0000259" key="1">
    <source>
        <dbReference type="Pfam" id="PF03976"/>
    </source>
</evidence>
<comment type="caution">
    <text evidence="2">The sequence shown here is derived from an EMBL/GenBank/DDBJ whole genome shotgun (WGS) entry which is preliminary data.</text>
</comment>
<dbReference type="PANTHER" id="PTHR34383:SF3">
    <property type="entry name" value="POLYPHOSPHATE:AMP PHOSPHOTRANSFERASE"/>
    <property type="match status" value="1"/>
</dbReference>
<gene>
    <name evidence="2" type="ORF">S12H4_28062</name>
</gene>
<dbReference type="AlphaFoldDB" id="X1UDE7"/>
<feature type="non-terminal residue" evidence="2">
    <location>
        <position position="121"/>
    </location>
</feature>
<feature type="domain" description="Polyphosphate kinase-2-related" evidence="1">
    <location>
        <begin position="15"/>
        <end position="121"/>
    </location>
</feature>
<sequence>MKIKDYHSFNPDWDKGKTRVETKTILKEIGELQYKMYAQQKYSLLIVFQGLDASGKDGLTRGLLRYCNPIGIKIKSFKKPTREEFAHDFLWRVHKDVPSKGDVQIFIRSHYEDILVPSVEG</sequence>
<organism evidence="2">
    <name type="scientific">marine sediment metagenome</name>
    <dbReference type="NCBI Taxonomy" id="412755"/>
    <lineage>
        <taxon>unclassified sequences</taxon>
        <taxon>metagenomes</taxon>
        <taxon>ecological metagenomes</taxon>
    </lineage>
</organism>
<dbReference type="InterPro" id="IPR027417">
    <property type="entry name" value="P-loop_NTPase"/>
</dbReference>
<proteinExistence type="predicted"/>
<dbReference type="InterPro" id="IPR022488">
    <property type="entry name" value="PPK2-related"/>
</dbReference>
<evidence type="ECO:0000313" key="2">
    <source>
        <dbReference type="EMBL" id="GAJ01592.1"/>
    </source>
</evidence>
<dbReference type="PANTHER" id="PTHR34383">
    <property type="entry name" value="POLYPHOSPHATE:AMP PHOSPHOTRANSFERASE-RELATED"/>
    <property type="match status" value="1"/>
</dbReference>
<protein>
    <recommendedName>
        <fullName evidence="1">Polyphosphate kinase-2-related domain-containing protein</fullName>
    </recommendedName>
</protein>
<dbReference type="Gene3D" id="3.40.50.300">
    <property type="entry name" value="P-loop containing nucleotide triphosphate hydrolases"/>
    <property type="match status" value="1"/>
</dbReference>
<reference evidence="2" key="1">
    <citation type="journal article" date="2014" name="Front. Microbiol.">
        <title>High frequency of phylogenetically diverse reductive dehalogenase-homologous genes in deep subseafloor sedimentary metagenomes.</title>
        <authorList>
            <person name="Kawai M."/>
            <person name="Futagami T."/>
            <person name="Toyoda A."/>
            <person name="Takaki Y."/>
            <person name="Nishi S."/>
            <person name="Hori S."/>
            <person name="Arai W."/>
            <person name="Tsubouchi T."/>
            <person name="Morono Y."/>
            <person name="Uchiyama I."/>
            <person name="Ito T."/>
            <person name="Fujiyama A."/>
            <person name="Inagaki F."/>
            <person name="Takami H."/>
        </authorList>
    </citation>
    <scope>NUCLEOTIDE SEQUENCE</scope>
    <source>
        <strain evidence="2">Expedition CK06-06</strain>
    </source>
</reference>
<accession>X1UDE7</accession>
<dbReference type="Pfam" id="PF03976">
    <property type="entry name" value="PPK2"/>
    <property type="match status" value="1"/>
</dbReference>
<name>X1UDE7_9ZZZZ</name>